<protein>
    <submittedName>
        <fullName evidence="1">Uncharacterized protein</fullName>
    </submittedName>
</protein>
<comment type="caution">
    <text evidence="1">The sequence shown here is derived from an EMBL/GenBank/DDBJ whole genome shotgun (WGS) entry which is preliminary data.</text>
</comment>
<sequence>MSAGGLRMSVPSAGVVGGGKGYGRGSRIESNPKAMILWDRDVFVPPRMDVGAGGRHLLGTQARARQISLVVSNAKHGGAQTVGISVSKEPSMVAHVENVSGGGALNQTGGALLVPYASEGGILLQEFPVALLHVQPAVETAVFHFRGDVPAVTSHGFGMTMAVEPGAAVTRSAVSDGESGGGTNFVKSKFDIGRFLGFPSLESHHSNQFSMMIMENIIWKEILSQERKDGLPKRNVGGKSQYEGFTDQVGVDKRTSLGRWEDIDEDFSDGDMEEGEVRVTPVHSAEPTQVLVVEPSRVLNADNIVESVQKGTELAELNMEDVGLETRMNYGDGSASILTSSLGQVEVLFDDVAAIDSRLAAQGGDFVEVGKRFPGGMGMQEGVHGGKRADGRMGDGVGEVKADHGDVMAGDEMVFEHI</sequence>
<evidence type="ECO:0000313" key="2">
    <source>
        <dbReference type="Proteomes" id="UP001141806"/>
    </source>
</evidence>
<accession>A0A9Q0JXH6</accession>
<dbReference type="AlphaFoldDB" id="A0A9Q0JXH6"/>
<name>A0A9Q0JXH6_9MAGN</name>
<evidence type="ECO:0000313" key="1">
    <source>
        <dbReference type="EMBL" id="KAJ4954185.1"/>
    </source>
</evidence>
<dbReference type="EMBL" id="JAMYWD010000012">
    <property type="protein sequence ID" value="KAJ4954185.1"/>
    <property type="molecule type" value="Genomic_DNA"/>
</dbReference>
<gene>
    <name evidence="1" type="ORF">NE237_031017</name>
</gene>
<reference evidence="1" key="1">
    <citation type="journal article" date="2023" name="Plant J.">
        <title>The genome of the king protea, Protea cynaroides.</title>
        <authorList>
            <person name="Chang J."/>
            <person name="Duong T.A."/>
            <person name="Schoeman C."/>
            <person name="Ma X."/>
            <person name="Roodt D."/>
            <person name="Barker N."/>
            <person name="Li Z."/>
            <person name="Van de Peer Y."/>
            <person name="Mizrachi E."/>
        </authorList>
    </citation>
    <scope>NUCLEOTIDE SEQUENCE</scope>
    <source>
        <tissue evidence="1">Young leaves</tissue>
    </source>
</reference>
<organism evidence="1 2">
    <name type="scientific">Protea cynaroides</name>
    <dbReference type="NCBI Taxonomy" id="273540"/>
    <lineage>
        <taxon>Eukaryota</taxon>
        <taxon>Viridiplantae</taxon>
        <taxon>Streptophyta</taxon>
        <taxon>Embryophyta</taxon>
        <taxon>Tracheophyta</taxon>
        <taxon>Spermatophyta</taxon>
        <taxon>Magnoliopsida</taxon>
        <taxon>Proteales</taxon>
        <taxon>Proteaceae</taxon>
        <taxon>Protea</taxon>
    </lineage>
</organism>
<keyword evidence="2" id="KW-1185">Reference proteome</keyword>
<proteinExistence type="predicted"/>
<dbReference type="Proteomes" id="UP001141806">
    <property type="component" value="Unassembled WGS sequence"/>
</dbReference>